<protein>
    <submittedName>
        <fullName evidence="2">Uncharacterized protein</fullName>
    </submittedName>
</protein>
<dbReference type="EMBL" id="WNYA01102264">
    <property type="protein sequence ID" value="KAG8534515.1"/>
    <property type="molecule type" value="Genomic_DNA"/>
</dbReference>
<sequence length="84" mass="9459">RVLVTRILWVRDERQRMWLPGAETWKTSLGVRRVTGRLCRYRIRRTRSRPSPGEPSTDPPSSPKTTRGPSPPSPGNAASPHSVT</sequence>
<reference evidence="2" key="1">
    <citation type="thesis" date="2020" institute="ProQuest LLC" country="789 East Eisenhower Parkway, Ann Arbor, MI, USA">
        <title>Comparative Genomics and Chromosome Evolution.</title>
        <authorList>
            <person name="Mudd A.B."/>
        </authorList>
    </citation>
    <scope>NUCLEOTIDE SEQUENCE</scope>
    <source>
        <strain evidence="2">237g6f4</strain>
        <tissue evidence="2">Blood</tissue>
    </source>
</reference>
<evidence type="ECO:0000313" key="2">
    <source>
        <dbReference type="EMBL" id="KAG8534515.1"/>
    </source>
</evidence>
<comment type="caution">
    <text evidence="2">The sequence shown here is derived from an EMBL/GenBank/DDBJ whole genome shotgun (WGS) entry which is preliminary data.</text>
</comment>
<dbReference type="AlphaFoldDB" id="A0AAV6YHR9"/>
<feature type="non-terminal residue" evidence="2">
    <location>
        <position position="1"/>
    </location>
</feature>
<keyword evidence="3" id="KW-1185">Reference proteome</keyword>
<proteinExistence type="predicted"/>
<accession>A0AAV6YHR9</accession>
<dbReference type="Proteomes" id="UP000824782">
    <property type="component" value="Unassembled WGS sequence"/>
</dbReference>
<gene>
    <name evidence="2" type="ORF">GDO81_019276</name>
</gene>
<evidence type="ECO:0000313" key="3">
    <source>
        <dbReference type="Proteomes" id="UP000824782"/>
    </source>
</evidence>
<evidence type="ECO:0000256" key="1">
    <source>
        <dbReference type="SAM" id="MobiDB-lite"/>
    </source>
</evidence>
<feature type="compositionally biased region" description="Low complexity" evidence="1">
    <location>
        <begin position="75"/>
        <end position="84"/>
    </location>
</feature>
<organism evidence="2 3">
    <name type="scientific">Engystomops pustulosus</name>
    <name type="common">Tungara frog</name>
    <name type="synonym">Physalaemus pustulosus</name>
    <dbReference type="NCBI Taxonomy" id="76066"/>
    <lineage>
        <taxon>Eukaryota</taxon>
        <taxon>Metazoa</taxon>
        <taxon>Chordata</taxon>
        <taxon>Craniata</taxon>
        <taxon>Vertebrata</taxon>
        <taxon>Euteleostomi</taxon>
        <taxon>Amphibia</taxon>
        <taxon>Batrachia</taxon>
        <taxon>Anura</taxon>
        <taxon>Neobatrachia</taxon>
        <taxon>Hyloidea</taxon>
        <taxon>Leptodactylidae</taxon>
        <taxon>Leiuperinae</taxon>
        <taxon>Engystomops</taxon>
    </lineage>
</organism>
<name>A0AAV6YHR9_ENGPU</name>
<feature type="region of interest" description="Disordered" evidence="1">
    <location>
        <begin position="42"/>
        <end position="84"/>
    </location>
</feature>